<accession>A0A1G8XC84</accession>
<dbReference type="PANTHER" id="PTHR30535:SF34">
    <property type="entry name" value="MOLYBDATE-BINDING PROTEIN MOLA"/>
    <property type="match status" value="1"/>
</dbReference>
<evidence type="ECO:0000313" key="3">
    <source>
        <dbReference type="Proteomes" id="UP000326500"/>
    </source>
</evidence>
<feature type="domain" description="Fe/B12 periplasmic-binding" evidence="1">
    <location>
        <begin position="53"/>
        <end position="322"/>
    </location>
</feature>
<keyword evidence="3" id="KW-1185">Reference proteome</keyword>
<dbReference type="OrthoDB" id="24039at2157"/>
<sequence>MTKVSYVFFALIIAAGMLCCGCTTTTMPEDPAATRTITDMVGNQITIPAEGATFAVFGGPISQVPYLLGANDSVIAVTKGPQLMEMMQEMDPGIIDKPAPRTTNGNVNIEELLVTNPDCVIAFDVDGEIVESHTNIPVIYLSGTMSDGFDEMRREIAFMGEVFGKPDRAQAYIDYLNETLEFLRERTANIPEDERVTVFLGEGVSHLQTLGGDTFFTEWTAAAGCRNAVATIETTHGQQEGIHTGINEISMEQVLAADPDIIIIDTGSPAELKNDSRWKELSAVKEGRVYKQPTGLFLWSRPSAESAVLYPVWLAYKAYPDRFEDVPLTDRVKDFYAEIFGFTLTDEQAQKVIDGTYGSVTFGQVKQLG</sequence>
<reference evidence="2 3" key="1">
    <citation type="submission" date="2016-10" db="EMBL/GenBank/DDBJ databases">
        <authorList>
            <person name="Varghese N."/>
            <person name="Submissions S."/>
        </authorList>
    </citation>
    <scope>NUCLEOTIDE SEQUENCE [LARGE SCALE GENOMIC DNA]</scope>
    <source>
        <strain evidence="2 3">DSM 2373</strain>
    </source>
</reference>
<dbReference type="AlphaFoldDB" id="A0A1G8XC84"/>
<dbReference type="InterPro" id="IPR050902">
    <property type="entry name" value="ABC_Transporter_SBP"/>
</dbReference>
<dbReference type="EMBL" id="FNFT01000001">
    <property type="protein sequence ID" value="SDJ87947.1"/>
    <property type="molecule type" value="Genomic_DNA"/>
</dbReference>
<protein>
    <submittedName>
        <fullName evidence="2">Iron complex transport system substrate-binding protein</fullName>
    </submittedName>
</protein>
<dbReference type="Gene3D" id="3.40.50.1980">
    <property type="entry name" value="Nitrogenase molybdenum iron protein domain"/>
    <property type="match status" value="2"/>
</dbReference>
<dbReference type="RefSeq" id="WP_066956553.1">
    <property type="nucleotide sequence ID" value="NZ_BCNX01000006.1"/>
</dbReference>
<dbReference type="STRING" id="2200.GCA_001571405_01100"/>
<dbReference type="PANTHER" id="PTHR30535">
    <property type="entry name" value="VITAMIN B12-BINDING PROTEIN"/>
    <property type="match status" value="1"/>
</dbReference>
<organism evidence="2 3">
    <name type="scientific">Methanoculleus thermophilus</name>
    <dbReference type="NCBI Taxonomy" id="2200"/>
    <lineage>
        <taxon>Archaea</taxon>
        <taxon>Methanobacteriati</taxon>
        <taxon>Methanobacteriota</taxon>
        <taxon>Stenosarchaea group</taxon>
        <taxon>Methanomicrobia</taxon>
        <taxon>Methanomicrobiales</taxon>
        <taxon>Methanomicrobiaceae</taxon>
        <taxon>Methanoculleus</taxon>
    </lineage>
</organism>
<evidence type="ECO:0000259" key="1">
    <source>
        <dbReference type="PROSITE" id="PS50983"/>
    </source>
</evidence>
<dbReference type="SUPFAM" id="SSF53807">
    <property type="entry name" value="Helical backbone' metal receptor"/>
    <property type="match status" value="1"/>
</dbReference>
<evidence type="ECO:0000313" key="2">
    <source>
        <dbReference type="EMBL" id="SDJ87947.1"/>
    </source>
</evidence>
<dbReference type="Gene3D" id="1.20.58.2180">
    <property type="match status" value="1"/>
</dbReference>
<dbReference type="Pfam" id="PF01497">
    <property type="entry name" value="Peripla_BP_2"/>
    <property type="match status" value="1"/>
</dbReference>
<dbReference type="PROSITE" id="PS50983">
    <property type="entry name" value="FE_B12_PBP"/>
    <property type="match status" value="1"/>
</dbReference>
<dbReference type="InterPro" id="IPR002491">
    <property type="entry name" value="ABC_transptr_periplasmic_BD"/>
</dbReference>
<gene>
    <name evidence="2" type="ORF">SAMN04488571_101354</name>
</gene>
<name>A0A1G8XC84_9EURY</name>
<dbReference type="Proteomes" id="UP000326500">
    <property type="component" value="Unassembled WGS sequence"/>
</dbReference>
<proteinExistence type="predicted"/>